<dbReference type="InterPro" id="IPR013597">
    <property type="entry name" value="Mat_intron_G2"/>
</dbReference>
<comment type="caution">
    <text evidence="3">The sequence shown here is derived from an EMBL/GenBank/DDBJ whole genome shotgun (WGS) entry which is preliminary data.</text>
</comment>
<proteinExistence type="inferred from homology"/>
<dbReference type="AlphaFoldDB" id="W4LPG9"/>
<name>W4LPG9_9BACT</name>
<dbReference type="PROSITE" id="PS50878">
    <property type="entry name" value="RT_POL"/>
    <property type="match status" value="1"/>
</dbReference>
<dbReference type="InterPro" id="IPR051083">
    <property type="entry name" value="GrpII_Intron_Splice-Mob/Def"/>
</dbReference>
<evidence type="ECO:0000313" key="3">
    <source>
        <dbReference type="EMBL" id="ETW99291.1"/>
    </source>
</evidence>
<dbReference type="PANTHER" id="PTHR34047">
    <property type="entry name" value="NUCLEAR INTRON MATURASE 1, MITOCHONDRIAL-RELATED"/>
    <property type="match status" value="1"/>
</dbReference>
<organism evidence="3 4">
    <name type="scientific">Candidatus Entotheonella gemina</name>
    <dbReference type="NCBI Taxonomy" id="1429439"/>
    <lineage>
        <taxon>Bacteria</taxon>
        <taxon>Pseudomonadati</taxon>
        <taxon>Nitrospinota/Tectimicrobiota group</taxon>
        <taxon>Candidatus Tectimicrobiota</taxon>
        <taxon>Candidatus Entotheonellia</taxon>
        <taxon>Candidatus Entotheonellales</taxon>
        <taxon>Candidatus Entotheonellaceae</taxon>
        <taxon>Candidatus Entotheonella</taxon>
    </lineage>
</organism>
<protein>
    <recommendedName>
        <fullName evidence="2">Reverse transcriptase domain-containing protein</fullName>
    </recommendedName>
</protein>
<dbReference type="InterPro" id="IPR000477">
    <property type="entry name" value="RT_dom"/>
</dbReference>
<reference evidence="3 4" key="1">
    <citation type="journal article" date="2014" name="Nature">
        <title>An environmental bacterial taxon with a large and distinct metabolic repertoire.</title>
        <authorList>
            <person name="Wilson M.C."/>
            <person name="Mori T."/>
            <person name="Ruckert C."/>
            <person name="Uria A.R."/>
            <person name="Helf M.J."/>
            <person name="Takada K."/>
            <person name="Gernert C."/>
            <person name="Steffens U.A."/>
            <person name="Heycke N."/>
            <person name="Schmitt S."/>
            <person name="Rinke C."/>
            <person name="Helfrich E.J."/>
            <person name="Brachmann A.O."/>
            <person name="Gurgui C."/>
            <person name="Wakimoto T."/>
            <person name="Kracht M."/>
            <person name="Crusemann M."/>
            <person name="Hentschel U."/>
            <person name="Abe I."/>
            <person name="Matsunaga S."/>
            <person name="Kalinowski J."/>
            <person name="Takeyama H."/>
            <person name="Piel J."/>
        </authorList>
    </citation>
    <scope>NUCLEOTIDE SEQUENCE [LARGE SCALE GENOMIC DNA]</scope>
    <source>
        <strain evidence="4">TSY2</strain>
    </source>
</reference>
<dbReference type="HOGENOM" id="CLU_146548_0_0_7"/>
<accession>W4LPG9</accession>
<feature type="domain" description="Reverse transcriptase" evidence="2">
    <location>
        <begin position="1"/>
        <end position="89"/>
    </location>
</feature>
<dbReference type="PANTHER" id="PTHR34047:SF8">
    <property type="entry name" value="PROTEIN YKFC"/>
    <property type="match status" value="1"/>
</dbReference>
<keyword evidence="4" id="KW-1185">Reference proteome</keyword>
<dbReference type="Proteomes" id="UP000019140">
    <property type="component" value="Unassembled WGS sequence"/>
</dbReference>
<dbReference type="Pfam" id="PF08388">
    <property type="entry name" value="GIIM"/>
    <property type="match status" value="1"/>
</dbReference>
<sequence>MIANLALDGLEQLLREHYPLTTNRGRQAKVHLDRYADDFIISGSSYELLEQEVKPLVEQFLRQRGLELSPEKTRITHIEDGFDFLGQNVRKYVGKLLIKPARKKVKTFLGKVRQVVKANKQATAVNLIAQLNPMIRGWTNYHRHVMSQD</sequence>
<dbReference type="PATRIC" id="fig|1429439.4.peg.6934"/>
<dbReference type="Pfam" id="PF00078">
    <property type="entry name" value="RVT_1"/>
    <property type="match status" value="1"/>
</dbReference>
<evidence type="ECO:0000256" key="1">
    <source>
        <dbReference type="ARBA" id="ARBA00034120"/>
    </source>
</evidence>
<comment type="similarity">
    <text evidence="1">Belongs to the bacterial reverse transcriptase family.</text>
</comment>
<gene>
    <name evidence="3" type="ORF">ETSY2_41235</name>
</gene>
<dbReference type="SUPFAM" id="SSF56672">
    <property type="entry name" value="DNA/RNA polymerases"/>
    <property type="match status" value="1"/>
</dbReference>
<evidence type="ECO:0000259" key="2">
    <source>
        <dbReference type="PROSITE" id="PS50878"/>
    </source>
</evidence>
<evidence type="ECO:0000313" key="4">
    <source>
        <dbReference type="Proteomes" id="UP000019140"/>
    </source>
</evidence>
<dbReference type="EMBL" id="AZHX01001856">
    <property type="protein sequence ID" value="ETW99291.1"/>
    <property type="molecule type" value="Genomic_DNA"/>
</dbReference>
<dbReference type="InterPro" id="IPR043502">
    <property type="entry name" value="DNA/RNA_pol_sf"/>
</dbReference>